<evidence type="ECO:0000313" key="3">
    <source>
        <dbReference type="Proteomes" id="UP000023152"/>
    </source>
</evidence>
<organism evidence="2 3">
    <name type="scientific">Reticulomyxa filosa</name>
    <dbReference type="NCBI Taxonomy" id="46433"/>
    <lineage>
        <taxon>Eukaryota</taxon>
        <taxon>Sar</taxon>
        <taxon>Rhizaria</taxon>
        <taxon>Retaria</taxon>
        <taxon>Foraminifera</taxon>
        <taxon>Monothalamids</taxon>
        <taxon>Reticulomyxidae</taxon>
        <taxon>Reticulomyxa</taxon>
    </lineage>
</organism>
<dbReference type="EMBL" id="ASPP01040847">
    <property type="protein sequence ID" value="ETO00500.1"/>
    <property type="molecule type" value="Genomic_DNA"/>
</dbReference>
<sequence length="205" mass="24068">EQKEEKKNEGINEKNVWKQKMKRRKDFFCKNYPTLVIGPVKGHQLKSQISILKIFGKKGKTLAELIKANIFLMTWKTVFIHFQTSTTQQQLENLVHNFNEMQQENEQKENEENIKKQKLQNAPSTTLDIIKIRNQKNLEVLELNVEKVERLKGLPMVKVTFSNTNDAKRDIKIFVLDLMWRNANTSINFEVDQNHISTNARIVSD</sequence>
<reference evidence="2 3" key="1">
    <citation type="journal article" date="2013" name="Curr. Biol.">
        <title>The Genome of the Foraminiferan Reticulomyxa filosa.</title>
        <authorList>
            <person name="Glockner G."/>
            <person name="Hulsmann N."/>
            <person name="Schleicher M."/>
            <person name="Noegel A.A."/>
            <person name="Eichinger L."/>
            <person name="Gallinger C."/>
            <person name="Pawlowski J."/>
            <person name="Sierra R."/>
            <person name="Euteneuer U."/>
            <person name="Pillet L."/>
            <person name="Moustafa A."/>
            <person name="Platzer M."/>
            <person name="Groth M."/>
            <person name="Szafranski K."/>
            <person name="Schliwa M."/>
        </authorList>
    </citation>
    <scope>NUCLEOTIDE SEQUENCE [LARGE SCALE GENOMIC DNA]</scope>
</reference>
<evidence type="ECO:0000256" key="1">
    <source>
        <dbReference type="SAM" id="Coils"/>
    </source>
</evidence>
<comment type="caution">
    <text evidence="2">The sequence shown here is derived from an EMBL/GenBank/DDBJ whole genome shotgun (WGS) entry which is preliminary data.</text>
</comment>
<protein>
    <submittedName>
        <fullName evidence="2">Uncharacterized protein</fullName>
    </submittedName>
</protein>
<keyword evidence="3" id="KW-1185">Reference proteome</keyword>
<proteinExistence type="predicted"/>
<name>X6LIG5_RETFI</name>
<gene>
    <name evidence="2" type="ORF">RFI_36939</name>
</gene>
<dbReference type="Proteomes" id="UP000023152">
    <property type="component" value="Unassembled WGS sequence"/>
</dbReference>
<accession>X6LIG5</accession>
<evidence type="ECO:0000313" key="2">
    <source>
        <dbReference type="EMBL" id="ETO00500.1"/>
    </source>
</evidence>
<feature type="non-terminal residue" evidence="2">
    <location>
        <position position="1"/>
    </location>
</feature>
<feature type="coiled-coil region" evidence="1">
    <location>
        <begin position="91"/>
        <end position="151"/>
    </location>
</feature>
<dbReference type="AlphaFoldDB" id="X6LIG5"/>
<keyword evidence="1" id="KW-0175">Coiled coil</keyword>